<sequence>MTGSVDGLRAVDLHEVAATSAGWVDQEIPGGSAPVRLHRLWLDRASKASVSLVRFPPGWERMATGSYAVAEEFVVLAGVLEMNGRRHGAGCWAFVPADACRQDTRTPDGALALAWFGGVPTWQPGWYDVRRRTASGPADVLGVLMASSAGHGGSEVVSGPLAPAAKARDALDVERWTWTWLPAGAGLPARVDRLLVRSW</sequence>
<accession>A0A7W4VUD5</accession>
<dbReference type="InterPro" id="IPR014710">
    <property type="entry name" value="RmlC-like_jellyroll"/>
</dbReference>
<dbReference type="InterPro" id="IPR028013">
    <property type="entry name" value="DUF4437"/>
</dbReference>
<comment type="caution">
    <text evidence="1">The sequence shown here is derived from an EMBL/GenBank/DDBJ whole genome shotgun (WGS) entry which is preliminary data.</text>
</comment>
<protein>
    <submittedName>
        <fullName evidence="1">Uncharacterized protein</fullName>
    </submittedName>
</protein>
<keyword evidence="2" id="KW-1185">Reference proteome</keyword>
<gene>
    <name evidence="1" type="ORF">FHU40_001335</name>
</gene>
<proteinExistence type="predicted"/>
<dbReference type="AlphaFoldDB" id="A0A7W4VUD5"/>
<dbReference type="SUPFAM" id="SSF51182">
    <property type="entry name" value="RmlC-like cupins"/>
    <property type="match status" value="1"/>
</dbReference>
<reference evidence="1 2" key="1">
    <citation type="submission" date="2020-08" db="EMBL/GenBank/DDBJ databases">
        <title>Sequencing the genomes of 1000 actinobacteria strains.</title>
        <authorList>
            <person name="Klenk H.-P."/>
        </authorList>
    </citation>
    <scope>NUCLEOTIDE SEQUENCE [LARGE SCALE GENOMIC DNA]</scope>
    <source>
        <strain evidence="1 2">DSM 105498</strain>
    </source>
</reference>
<dbReference type="Pfam" id="PF14499">
    <property type="entry name" value="DUF4437"/>
    <property type="match status" value="1"/>
</dbReference>
<dbReference type="Gene3D" id="2.60.120.10">
    <property type="entry name" value="Jelly Rolls"/>
    <property type="match status" value="1"/>
</dbReference>
<dbReference type="RefSeq" id="WP_183591424.1">
    <property type="nucleotide sequence ID" value="NZ_JACHWR010000001.1"/>
</dbReference>
<dbReference type="Proteomes" id="UP000589626">
    <property type="component" value="Unassembled WGS sequence"/>
</dbReference>
<organism evidence="1 2">
    <name type="scientific">Nocardioides soli</name>
    <dbReference type="NCBI Taxonomy" id="1036020"/>
    <lineage>
        <taxon>Bacteria</taxon>
        <taxon>Bacillati</taxon>
        <taxon>Actinomycetota</taxon>
        <taxon>Actinomycetes</taxon>
        <taxon>Propionibacteriales</taxon>
        <taxon>Nocardioidaceae</taxon>
        <taxon>Nocardioides</taxon>
    </lineage>
</organism>
<dbReference type="InterPro" id="IPR011051">
    <property type="entry name" value="RmlC_Cupin_sf"/>
</dbReference>
<dbReference type="EMBL" id="JACHWR010000001">
    <property type="protein sequence ID" value="MBB3041534.1"/>
    <property type="molecule type" value="Genomic_DNA"/>
</dbReference>
<evidence type="ECO:0000313" key="2">
    <source>
        <dbReference type="Proteomes" id="UP000589626"/>
    </source>
</evidence>
<evidence type="ECO:0000313" key="1">
    <source>
        <dbReference type="EMBL" id="MBB3041534.1"/>
    </source>
</evidence>
<name>A0A7W4VUD5_9ACTN</name>